<feature type="non-terminal residue" evidence="1">
    <location>
        <position position="1"/>
    </location>
</feature>
<comment type="caution">
    <text evidence="1">The sequence shown here is derived from an EMBL/GenBank/DDBJ whole genome shotgun (WGS) entry which is preliminary data.</text>
</comment>
<gene>
    <name evidence="1" type="ORF">ILYODFUR_017548</name>
</gene>
<accession>A0ABV0U7H6</accession>
<protein>
    <submittedName>
        <fullName evidence="1">Uncharacterized protein</fullName>
    </submittedName>
</protein>
<dbReference type="Proteomes" id="UP001482620">
    <property type="component" value="Unassembled WGS sequence"/>
</dbReference>
<proteinExistence type="predicted"/>
<reference evidence="1 2" key="1">
    <citation type="submission" date="2021-06" db="EMBL/GenBank/DDBJ databases">
        <authorList>
            <person name="Palmer J.M."/>
        </authorList>
    </citation>
    <scope>NUCLEOTIDE SEQUENCE [LARGE SCALE GENOMIC DNA]</scope>
    <source>
        <strain evidence="2">if_2019</strain>
        <tissue evidence="1">Muscle</tissue>
    </source>
</reference>
<sequence length="51" mass="5795">AEWGREENDWSLGLSGQRSQSVTVRGPVFARFFVSAVRYGATSWEMRHPVP</sequence>
<keyword evidence="2" id="KW-1185">Reference proteome</keyword>
<evidence type="ECO:0000313" key="1">
    <source>
        <dbReference type="EMBL" id="MEQ2240671.1"/>
    </source>
</evidence>
<evidence type="ECO:0000313" key="2">
    <source>
        <dbReference type="Proteomes" id="UP001482620"/>
    </source>
</evidence>
<organism evidence="1 2">
    <name type="scientific">Ilyodon furcidens</name>
    <name type="common">goldbreast splitfin</name>
    <dbReference type="NCBI Taxonomy" id="33524"/>
    <lineage>
        <taxon>Eukaryota</taxon>
        <taxon>Metazoa</taxon>
        <taxon>Chordata</taxon>
        <taxon>Craniata</taxon>
        <taxon>Vertebrata</taxon>
        <taxon>Euteleostomi</taxon>
        <taxon>Actinopterygii</taxon>
        <taxon>Neopterygii</taxon>
        <taxon>Teleostei</taxon>
        <taxon>Neoteleostei</taxon>
        <taxon>Acanthomorphata</taxon>
        <taxon>Ovalentaria</taxon>
        <taxon>Atherinomorphae</taxon>
        <taxon>Cyprinodontiformes</taxon>
        <taxon>Goodeidae</taxon>
        <taxon>Ilyodon</taxon>
    </lineage>
</organism>
<dbReference type="EMBL" id="JAHRIQ010059587">
    <property type="protein sequence ID" value="MEQ2240671.1"/>
    <property type="molecule type" value="Genomic_DNA"/>
</dbReference>
<name>A0ABV0U7H6_9TELE</name>